<reference evidence="2" key="1">
    <citation type="submission" date="2020-10" db="EMBL/GenBank/DDBJ databases">
        <authorList>
            <person name="Castelo-Branco R."/>
            <person name="Eusebio N."/>
            <person name="Adriana R."/>
            <person name="Vieira A."/>
            <person name="Brugerolle De Fraissinette N."/>
            <person name="Rezende De Castro R."/>
            <person name="Schneider M.P."/>
            <person name="Vasconcelos V."/>
            <person name="Leao P.N."/>
        </authorList>
    </citation>
    <scope>NUCLEOTIDE SEQUENCE</scope>
    <source>
        <strain evidence="2">LEGE 06105</strain>
    </source>
</reference>
<proteinExistence type="predicted"/>
<dbReference type="SUPFAM" id="SSF55797">
    <property type="entry name" value="PR-1-like"/>
    <property type="match status" value="1"/>
</dbReference>
<dbReference type="PANTHER" id="PTHR31157">
    <property type="entry name" value="SCP DOMAIN-CONTAINING PROTEIN"/>
    <property type="match status" value="1"/>
</dbReference>
<dbReference type="CDD" id="cd05379">
    <property type="entry name" value="CAP_bacterial"/>
    <property type="match status" value="1"/>
</dbReference>
<keyword evidence="3" id="KW-1185">Reference proteome</keyword>
<accession>A0A8J7FFC2</accession>
<evidence type="ECO:0000313" key="3">
    <source>
        <dbReference type="Proteomes" id="UP000620559"/>
    </source>
</evidence>
<evidence type="ECO:0000313" key="2">
    <source>
        <dbReference type="EMBL" id="MBE9213251.1"/>
    </source>
</evidence>
<dbReference type="PANTHER" id="PTHR31157:SF1">
    <property type="entry name" value="SCP DOMAIN-CONTAINING PROTEIN"/>
    <property type="match status" value="1"/>
</dbReference>
<dbReference type="InterPro" id="IPR035940">
    <property type="entry name" value="CAP_sf"/>
</dbReference>
<dbReference type="EMBL" id="JADEWL010000028">
    <property type="protein sequence ID" value="MBE9213251.1"/>
    <property type="molecule type" value="Genomic_DNA"/>
</dbReference>
<dbReference type="Proteomes" id="UP000620559">
    <property type="component" value="Unassembled WGS sequence"/>
</dbReference>
<evidence type="ECO:0000259" key="1">
    <source>
        <dbReference type="Pfam" id="PF00188"/>
    </source>
</evidence>
<sequence length="219" mass="24898">MKTKKKTGAWWKYVLLFTLLLTFRPVTYFIRQAQNGYPVDPNYFWTEFSPFGLFQHCYNGNGGKDWKIGECKVTVLNADKLRSLPELSKFALKVVNRDRNINNLSLLQEDSLLSQTAQLHAQDMLLRGYFSHYSPEGKTPRQRYLAAGGNSRLGVGENIAKGTVKGLALTYGQTEKWQRGWMYSDGHRANILTSQYKKFGYGIAAGADGRIYAVQMFAD</sequence>
<dbReference type="Pfam" id="PF00188">
    <property type="entry name" value="CAP"/>
    <property type="match status" value="1"/>
</dbReference>
<dbReference type="AlphaFoldDB" id="A0A8J7FFC2"/>
<protein>
    <submittedName>
        <fullName evidence="2">CAP domain-containing protein</fullName>
    </submittedName>
</protein>
<dbReference type="InterPro" id="IPR014044">
    <property type="entry name" value="CAP_dom"/>
</dbReference>
<feature type="domain" description="SCP" evidence="1">
    <location>
        <begin position="92"/>
        <end position="217"/>
    </location>
</feature>
<gene>
    <name evidence="2" type="ORF">IQ247_11305</name>
</gene>
<dbReference type="Gene3D" id="3.40.33.10">
    <property type="entry name" value="CAP"/>
    <property type="match status" value="1"/>
</dbReference>
<comment type="caution">
    <text evidence="2">The sequence shown here is derived from an EMBL/GenBank/DDBJ whole genome shotgun (WGS) entry which is preliminary data.</text>
</comment>
<organism evidence="2 3">
    <name type="scientific">Plectonema cf. radiosum LEGE 06105</name>
    <dbReference type="NCBI Taxonomy" id="945769"/>
    <lineage>
        <taxon>Bacteria</taxon>
        <taxon>Bacillati</taxon>
        <taxon>Cyanobacteriota</taxon>
        <taxon>Cyanophyceae</taxon>
        <taxon>Oscillatoriophycideae</taxon>
        <taxon>Oscillatoriales</taxon>
        <taxon>Microcoleaceae</taxon>
        <taxon>Plectonema</taxon>
    </lineage>
</organism>
<name>A0A8J7FFC2_9CYAN</name>